<feature type="region of interest" description="Disordered" evidence="1">
    <location>
        <begin position="1"/>
        <end position="27"/>
    </location>
</feature>
<keyword evidence="3" id="KW-1185">Reference proteome</keyword>
<reference evidence="2" key="1">
    <citation type="submission" date="2015-04" db="UniProtKB">
        <authorList>
            <consortium name="EnsemblPlants"/>
        </authorList>
    </citation>
    <scope>IDENTIFICATION</scope>
</reference>
<dbReference type="Gramene" id="OGLUM05G09590.1">
    <property type="protein sequence ID" value="OGLUM05G09590.1"/>
    <property type="gene ID" value="OGLUM05G09590"/>
</dbReference>
<protein>
    <submittedName>
        <fullName evidence="2">Uncharacterized protein</fullName>
    </submittedName>
</protein>
<organism evidence="2">
    <name type="scientific">Oryza glumipatula</name>
    <dbReference type="NCBI Taxonomy" id="40148"/>
    <lineage>
        <taxon>Eukaryota</taxon>
        <taxon>Viridiplantae</taxon>
        <taxon>Streptophyta</taxon>
        <taxon>Embryophyta</taxon>
        <taxon>Tracheophyta</taxon>
        <taxon>Spermatophyta</taxon>
        <taxon>Magnoliopsida</taxon>
        <taxon>Liliopsida</taxon>
        <taxon>Poales</taxon>
        <taxon>Poaceae</taxon>
        <taxon>BOP clade</taxon>
        <taxon>Oryzoideae</taxon>
        <taxon>Oryzeae</taxon>
        <taxon>Oryzinae</taxon>
        <taxon>Oryza</taxon>
    </lineage>
</organism>
<feature type="region of interest" description="Disordered" evidence="1">
    <location>
        <begin position="81"/>
        <end position="123"/>
    </location>
</feature>
<dbReference type="Proteomes" id="UP000026961">
    <property type="component" value="Chromosome 5"/>
</dbReference>
<reference evidence="2" key="2">
    <citation type="submission" date="2018-05" db="EMBL/GenBank/DDBJ databases">
        <title>OgluRS3 (Oryza glumaepatula Reference Sequence Version 3).</title>
        <authorList>
            <person name="Zhang J."/>
            <person name="Kudrna D."/>
            <person name="Lee S."/>
            <person name="Talag J."/>
            <person name="Welchert J."/>
            <person name="Wing R.A."/>
        </authorList>
    </citation>
    <scope>NUCLEOTIDE SEQUENCE [LARGE SCALE GENOMIC DNA]</scope>
</reference>
<dbReference type="EnsemblPlants" id="OGLUM05G09590.1">
    <property type="protein sequence ID" value="OGLUM05G09590.1"/>
    <property type="gene ID" value="OGLUM05G09590"/>
</dbReference>
<dbReference type="HOGENOM" id="CLU_158244_0_0_1"/>
<feature type="compositionally biased region" description="Basic and acidic residues" evidence="1">
    <location>
        <begin position="9"/>
        <end position="27"/>
    </location>
</feature>
<proteinExistence type="predicted"/>
<evidence type="ECO:0000313" key="2">
    <source>
        <dbReference type="EnsemblPlants" id="OGLUM05G09590.1"/>
    </source>
</evidence>
<feature type="compositionally biased region" description="Basic and acidic residues" evidence="1">
    <location>
        <begin position="112"/>
        <end position="123"/>
    </location>
</feature>
<sequence length="123" mass="13644">MNLRQCQRRLAEKASETITKKNPAAEDHQCRRRGCRCADGDGDDESGDAVVQRDDIVVSPCRCSGEKSTGDEVMLRRVPLSTTTTNRVGPRAAALKPEGVTQRQPGASWRRHVLDDDQLRKSL</sequence>
<evidence type="ECO:0000313" key="3">
    <source>
        <dbReference type="Proteomes" id="UP000026961"/>
    </source>
</evidence>
<name>A0A0D9ZWE5_9ORYZ</name>
<accession>A0A0D9ZWE5</accession>
<dbReference type="AlphaFoldDB" id="A0A0D9ZWE5"/>
<evidence type="ECO:0000256" key="1">
    <source>
        <dbReference type="SAM" id="MobiDB-lite"/>
    </source>
</evidence>